<dbReference type="OrthoDB" id="1470350at2759"/>
<dbReference type="GO" id="GO:0020037">
    <property type="term" value="F:heme binding"/>
    <property type="evidence" value="ECO:0007669"/>
    <property type="project" value="InterPro"/>
</dbReference>
<comment type="similarity">
    <text evidence="2 9">Belongs to the cytochrome P450 family.</text>
</comment>
<dbReference type="PANTHER" id="PTHR24287">
    <property type="entry name" value="P450, PUTATIVE (EUROFUNG)-RELATED"/>
    <property type="match status" value="1"/>
</dbReference>
<keyword evidence="6 8" id="KW-0408">Iron</keyword>
<keyword evidence="11" id="KW-1185">Reference proteome</keyword>
<evidence type="ECO:0000256" key="8">
    <source>
        <dbReference type="PIRSR" id="PIRSR602402-1"/>
    </source>
</evidence>
<dbReference type="Gene3D" id="1.10.630.10">
    <property type="entry name" value="Cytochrome P450"/>
    <property type="match status" value="2"/>
</dbReference>
<dbReference type="PRINTS" id="PR00464">
    <property type="entry name" value="EP450II"/>
</dbReference>
<protein>
    <submittedName>
        <fullName evidence="10">Putative cytochrome 52A12</fullName>
    </submittedName>
</protein>
<evidence type="ECO:0000256" key="6">
    <source>
        <dbReference type="ARBA" id="ARBA00023004"/>
    </source>
</evidence>
<keyword evidence="4 8" id="KW-0479">Metal-binding</keyword>
<evidence type="ECO:0000313" key="10">
    <source>
        <dbReference type="EMBL" id="KAF2256069.1"/>
    </source>
</evidence>
<dbReference type="InterPro" id="IPR047146">
    <property type="entry name" value="Cyt_P450_E_CYP52_fungi"/>
</dbReference>
<evidence type="ECO:0000256" key="5">
    <source>
        <dbReference type="ARBA" id="ARBA00023002"/>
    </source>
</evidence>
<keyword evidence="5 9" id="KW-0560">Oxidoreductase</keyword>
<proteinExistence type="inferred from homology"/>
<evidence type="ECO:0000313" key="11">
    <source>
        <dbReference type="Proteomes" id="UP000800094"/>
    </source>
</evidence>
<dbReference type="Proteomes" id="UP000800094">
    <property type="component" value="Unassembled WGS sequence"/>
</dbReference>
<feature type="binding site" description="axial binding residue" evidence="8">
    <location>
        <position position="275"/>
    </location>
    <ligand>
        <name>heme</name>
        <dbReference type="ChEBI" id="CHEBI:30413"/>
    </ligand>
    <ligandPart>
        <name>Fe</name>
        <dbReference type="ChEBI" id="CHEBI:18248"/>
    </ligandPart>
</feature>
<evidence type="ECO:0000256" key="1">
    <source>
        <dbReference type="ARBA" id="ARBA00001971"/>
    </source>
</evidence>
<dbReference type="PROSITE" id="PS00086">
    <property type="entry name" value="CYTOCHROME_P450"/>
    <property type="match status" value="1"/>
</dbReference>
<evidence type="ECO:0000256" key="3">
    <source>
        <dbReference type="ARBA" id="ARBA00022617"/>
    </source>
</evidence>
<dbReference type="GO" id="GO:0004497">
    <property type="term" value="F:monooxygenase activity"/>
    <property type="evidence" value="ECO:0007669"/>
    <property type="project" value="UniProtKB-KW"/>
</dbReference>
<evidence type="ECO:0000256" key="9">
    <source>
        <dbReference type="RuleBase" id="RU000461"/>
    </source>
</evidence>
<dbReference type="Pfam" id="PF00067">
    <property type="entry name" value="p450"/>
    <property type="match status" value="1"/>
</dbReference>
<dbReference type="InterPro" id="IPR002402">
    <property type="entry name" value="Cyt_P450_E_grp-II"/>
</dbReference>
<organism evidence="10 11">
    <name type="scientific">Trematosphaeria pertusa</name>
    <dbReference type="NCBI Taxonomy" id="390896"/>
    <lineage>
        <taxon>Eukaryota</taxon>
        <taxon>Fungi</taxon>
        <taxon>Dikarya</taxon>
        <taxon>Ascomycota</taxon>
        <taxon>Pezizomycotina</taxon>
        <taxon>Dothideomycetes</taxon>
        <taxon>Pleosporomycetidae</taxon>
        <taxon>Pleosporales</taxon>
        <taxon>Massarineae</taxon>
        <taxon>Trematosphaeriaceae</taxon>
        <taxon>Trematosphaeria</taxon>
    </lineage>
</organism>
<sequence>MDIPILYRHHQRRGPTFQAHALLSQPSIITIAPANIRVVNTGKDWGVAPMRLAGMEYFCGRGFLTTDGDLWSRSRKLLKPTFNKANLTNLSFLSAQVDTMLQQLPKNGTTVDLQPLFYTMYLDYYVDQALVEAGASSAKSEKGLDNATKLSMIRSLSVQTNEREYIRNQILQGMMASQETDGVLMYWSVLRLYPIFPLMSRTALKDQKLPVGGGPNKDLPVFVPRGILVVMSYYALHQDPAVFGEDAEDFRPERWDKIRPGQWTFMAFGGGNRACLGQPKVLVEAAYVLSANGCKVALI</sequence>
<dbReference type="GO" id="GO:0016705">
    <property type="term" value="F:oxidoreductase activity, acting on paired donors, with incorporation or reduction of molecular oxygen"/>
    <property type="evidence" value="ECO:0007669"/>
    <property type="project" value="InterPro"/>
</dbReference>
<evidence type="ECO:0000256" key="7">
    <source>
        <dbReference type="ARBA" id="ARBA00023033"/>
    </source>
</evidence>
<dbReference type="SUPFAM" id="SSF48264">
    <property type="entry name" value="Cytochrome P450"/>
    <property type="match status" value="1"/>
</dbReference>
<accession>A0A6A6J043</accession>
<evidence type="ECO:0000256" key="4">
    <source>
        <dbReference type="ARBA" id="ARBA00022723"/>
    </source>
</evidence>
<dbReference type="GO" id="GO:0005506">
    <property type="term" value="F:iron ion binding"/>
    <property type="evidence" value="ECO:0007669"/>
    <property type="project" value="InterPro"/>
</dbReference>
<comment type="cofactor">
    <cofactor evidence="1 8">
        <name>heme</name>
        <dbReference type="ChEBI" id="CHEBI:30413"/>
    </cofactor>
</comment>
<gene>
    <name evidence="10" type="ORF">BU26DRAFT_526615</name>
</gene>
<keyword evidence="3 8" id="KW-0349">Heme</keyword>
<dbReference type="RefSeq" id="XP_033691073.1">
    <property type="nucleotide sequence ID" value="XM_033830715.1"/>
</dbReference>
<dbReference type="GeneID" id="54584045"/>
<dbReference type="PANTHER" id="PTHR24287:SF17">
    <property type="entry name" value="P450, PUTATIVE (EUROFUNG)-RELATED"/>
    <property type="match status" value="1"/>
</dbReference>
<dbReference type="InterPro" id="IPR017972">
    <property type="entry name" value="Cyt_P450_CS"/>
</dbReference>
<dbReference type="EMBL" id="ML987189">
    <property type="protein sequence ID" value="KAF2256069.1"/>
    <property type="molecule type" value="Genomic_DNA"/>
</dbReference>
<dbReference type="InterPro" id="IPR001128">
    <property type="entry name" value="Cyt_P450"/>
</dbReference>
<keyword evidence="7 9" id="KW-0503">Monooxygenase</keyword>
<evidence type="ECO:0000256" key="2">
    <source>
        <dbReference type="ARBA" id="ARBA00010617"/>
    </source>
</evidence>
<reference evidence="10" key="1">
    <citation type="journal article" date="2020" name="Stud. Mycol.">
        <title>101 Dothideomycetes genomes: a test case for predicting lifestyles and emergence of pathogens.</title>
        <authorList>
            <person name="Haridas S."/>
            <person name="Albert R."/>
            <person name="Binder M."/>
            <person name="Bloem J."/>
            <person name="Labutti K."/>
            <person name="Salamov A."/>
            <person name="Andreopoulos B."/>
            <person name="Baker S."/>
            <person name="Barry K."/>
            <person name="Bills G."/>
            <person name="Bluhm B."/>
            <person name="Cannon C."/>
            <person name="Castanera R."/>
            <person name="Culley D."/>
            <person name="Daum C."/>
            <person name="Ezra D."/>
            <person name="Gonzalez J."/>
            <person name="Henrissat B."/>
            <person name="Kuo A."/>
            <person name="Liang C."/>
            <person name="Lipzen A."/>
            <person name="Lutzoni F."/>
            <person name="Magnuson J."/>
            <person name="Mondo S."/>
            <person name="Nolan M."/>
            <person name="Ohm R."/>
            <person name="Pangilinan J."/>
            <person name="Park H.-J."/>
            <person name="Ramirez L."/>
            <person name="Alfaro M."/>
            <person name="Sun H."/>
            <person name="Tritt A."/>
            <person name="Yoshinaga Y."/>
            <person name="Zwiers L.-H."/>
            <person name="Turgeon B."/>
            <person name="Goodwin S."/>
            <person name="Spatafora J."/>
            <person name="Crous P."/>
            <person name="Grigoriev I."/>
        </authorList>
    </citation>
    <scope>NUCLEOTIDE SEQUENCE</scope>
    <source>
        <strain evidence="10">CBS 122368</strain>
    </source>
</reference>
<dbReference type="AlphaFoldDB" id="A0A6A6J043"/>
<dbReference type="InterPro" id="IPR036396">
    <property type="entry name" value="Cyt_P450_sf"/>
</dbReference>
<name>A0A6A6J043_9PLEO</name>